<evidence type="ECO:0000256" key="2">
    <source>
        <dbReference type="SAM" id="Phobius"/>
    </source>
</evidence>
<dbReference type="RefSeq" id="WP_072623417.1">
    <property type="nucleotide sequence ID" value="NZ_CP013290.1"/>
</dbReference>
<dbReference type="KEGG" id="jte:ASJ30_00740"/>
<organism evidence="3 4">
    <name type="scientific">Janibacter indicus</name>
    <dbReference type="NCBI Taxonomy" id="857417"/>
    <lineage>
        <taxon>Bacteria</taxon>
        <taxon>Bacillati</taxon>
        <taxon>Actinomycetota</taxon>
        <taxon>Actinomycetes</taxon>
        <taxon>Micrococcales</taxon>
        <taxon>Intrasporangiaceae</taxon>
        <taxon>Janibacter</taxon>
    </lineage>
</organism>
<proteinExistence type="predicted"/>
<feature type="transmembrane region" description="Helical" evidence="2">
    <location>
        <begin position="53"/>
        <end position="74"/>
    </location>
</feature>
<keyword evidence="2" id="KW-0812">Transmembrane</keyword>
<gene>
    <name evidence="3" type="ORF">ASJ30_00740</name>
</gene>
<dbReference type="Proteomes" id="UP000182938">
    <property type="component" value="Chromosome"/>
</dbReference>
<evidence type="ECO:0000313" key="4">
    <source>
        <dbReference type="Proteomes" id="UP000182938"/>
    </source>
</evidence>
<evidence type="ECO:0000313" key="3">
    <source>
        <dbReference type="EMBL" id="APH00237.1"/>
    </source>
</evidence>
<reference evidence="3 4" key="1">
    <citation type="submission" date="2015-11" db="EMBL/GenBank/DDBJ databases">
        <authorList>
            <person name="Zhang Y."/>
            <person name="Guo Z."/>
        </authorList>
    </citation>
    <scope>NUCLEOTIDE SEQUENCE [LARGE SCALE GENOMIC DNA]</scope>
    <source>
        <strain evidence="3 4">YFY001</strain>
    </source>
</reference>
<protein>
    <recommendedName>
        <fullName evidence="5">Adhesin domain-containing protein</fullName>
    </recommendedName>
</protein>
<name>A0A1L3MD12_9MICO</name>
<accession>A0A1L3MD12</accession>
<feature type="region of interest" description="Disordered" evidence="1">
    <location>
        <begin position="1"/>
        <end position="20"/>
    </location>
</feature>
<keyword evidence="2" id="KW-1133">Transmembrane helix</keyword>
<feature type="compositionally biased region" description="Pro residues" evidence="1">
    <location>
        <begin position="1"/>
        <end position="13"/>
    </location>
</feature>
<keyword evidence="2" id="KW-0472">Membrane</keyword>
<dbReference type="AlphaFoldDB" id="A0A1L3MD12"/>
<evidence type="ECO:0008006" key="5">
    <source>
        <dbReference type="Google" id="ProtNLM"/>
    </source>
</evidence>
<dbReference type="EMBL" id="CP013290">
    <property type="protein sequence ID" value="APH00237.1"/>
    <property type="molecule type" value="Genomic_DNA"/>
</dbReference>
<evidence type="ECO:0000256" key="1">
    <source>
        <dbReference type="SAM" id="MobiDB-lite"/>
    </source>
</evidence>
<sequence>MTTTPLPPRPGEPTDPELRERYLTDAAREREERRVESVRLAAEPAPSRTPVGAIRVIALLVTTVLVAGAGLSLLGPMLKQSATTDYQLSAAGELDFEGAVSDVRVRAAEPGESPRAVATSTWGLREPRNSVRTSGGATRVTSHCPSPGLGTVCEVDWLIVVPADTELDIEHGVGQVTVEGASGDLDVQVGVGDVTVTEATGERFEAEVGVGALEYEAVEPPRVVEARVGVGDLVVRVPDTVRYRVDTGNGAAEVANSLGSDPSANRRIILESGVGAVRVDPS</sequence>
<keyword evidence="4" id="KW-1185">Reference proteome</keyword>